<dbReference type="OMA" id="EFAMHER"/>
<protein>
    <submittedName>
        <fullName evidence="7">Similar to High-affinity methionine permease acc. no. P50276</fullName>
    </submittedName>
</protein>
<dbReference type="GO" id="GO:0016020">
    <property type="term" value="C:membrane"/>
    <property type="evidence" value="ECO:0007669"/>
    <property type="project" value="UniProtKB-SubCell"/>
</dbReference>
<dbReference type="PANTHER" id="PTHR11785:SF382">
    <property type="entry name" value="LOW-AFFINITY METHIONINE PERMEASE"/>
    <property type="match status" value="1"/>
</dbReference>
<feature type="transmembrane region" description="Helical" evidence="6">
    <location>
        <begin position="231"/>
        <end position="251"/>
    </location>
</feature>
<evidence type="ECO:0000256" key="5">
    <source>
        <dbReference type="SAM" id="MobiDB-lite"/>
    </source>
</evidence>
<evidence type="ECO:0000313" key="8">
    <source>
        <dbReference type="Proteomes" id="UP000018144"/>
    </source>
</evidence>
<feature type="compositionally biased region" description="Basic and acidic residues" evidence="5">
    <location>
        <begin position="44"/>
        <end position="53"/>
    </location>
</feature>
<dbReference type="InterPro" id="IPR050598">
    <property type="entry name" value="AminoAcid_Transporter"/>
</dbReference>
<dbReference type="InterPro" id="IPR002293">
    <property type="entry name" value="AA/rel_permease1"/>
</dbReference>
<organism evidence="7 8">
    <name type="scientific">Pyronema omphalodes (strain CBS 100304)</name>
    <name type="common">Pyronema confluens</name>
    <dbReference type="NCBI Taxonomy" id="1076935"/>
    <lineage>
        <taxon>Eukaryota</taxon>
        <taxon>Fungi</taxon>
        <taxon>Dikarya</taxon>
        <taxon>Ascomycota</taxon>
        <taxon>Pezizomycotina</taxon>
        <taxon>Pezizomycetes</taxon>
        <taxon>Pezizales</taxon>
        <taxon>Pyronemataceae</taxon>
        <taxon>Pyronema</taxon>
    </lineage>
</organism>
<keyword evidence="4 6" id="KW-0472">Membrane</keyword>
<feature type="transmembrane region" description="Helical" evidence="6">
    <location>
        <begin position="524"/>
        <end position="550"/>
    </location>
</feature>
<feature type="transmembrane region" description="Helical" evidence="6">
    <location>
        <begin position="562"/>
        <end position="583"/>
    </location>
</feature>
<evidence type="ECO:0000256" key="2">
    <source>
        <dbReference type="ARBA" id="ARBA00022692"/>
    </source>
</evidence>
<keyword evidence="8" id="KW-1185">Reference proteome</keyword>
<sequence>MASTFSSSPHQSRHTSIGEVELYAMRENNSHDQLFPGFYRRGRGGGDRDRDRGGGLGLGISERSDGVQSLSFTEISGPAGTGENPWEKGTRDKVNEKGRVVYKPMAEQKKLGYFSTAALIISKVIGTGIFAKPSYVFQNCGGKGISLGIWLACGAMSLMGLIIYVELGIALPFSGGEVIYVDEAYPHPRYLAVIVISLLFVFLTHWAGNLITFAKLVLQAFDPTNSNPNYHLQKFIALVMLTCVCAVHMFSRKMGIAINNFLAIYKISMVLFIIVTGFAAMGGARARPGNSGPEHKDQPYGLVNISYKEWAKTEERSLNEYASAILGVLWAYTGWENANYVLSEVKRPPGRESRVFKVAAFGSIGVLTALYALANLAYFTVLSNEELMQEGEIVAATFFVKVFGKSWFSERALKVLIALSIMGNFISSTYSVARVKQEIAKLRILPFSEFWARQSHYDTPSGALFLHWIVAAIMIIVTPNNQNNEAYNLITDLFIYGQLWMFIVVSLGVLALHAQPYRQWAPALFRWPILVTIIVIYVPLNLFLVVLSWWPAPKEVEDRKDIPSIATPSVATGIICFGFLYWVGFAKVLPALGYEVLSAPDELVDGSRVITYKRHKTGFAKKVSEWWSDRFGKNEQQLG</sequence>
<feature type="transmembrane region" description="Helical" evidence="6">
    <location>
        <begin position="147"/>
        <end position="169"/>
    </location>
</feature>
<keyword evidence="3 6" id="KW-1133">Transmembrane helix</keyword>
<dbReference type="PANTHER" id="PTHR11785">
    <property type="entry name" value="AMINO ACID TRANSPORTER"/>
    <property type="match status" value="1"/>
</dbReference>
<dbReference type="eggNOG" id="KOG1287">
    <property type="taxonomic scope" value="Eukaryota"/>
</dbReference>
<feature type="transmembrane region" description="Helical" evidence="6">
    <location>
        <begin position="111"/>
        <end position="131"/>
    </location>
</feature>
<evidence type="ECO:0000256" key="3">
    <source>
        <dbReference type="ARBA" id="ARBA00022989"/>
    </source>
</evidence>
<evidence type="ECO:0000256" key="1">
    <source>
        <dbReference type="ARBA" id="ARBA00004141"/>
    </source>
</evidence>
<dbReference type="GO" id="GO:0015179">
    <property type="term" value="F:L-amino acid transmembrane transporter activity"/>
    <property type="evidence" value="ECO:0007669"/>
    <property type="project" value="TreeGrafter"/>
</dbReference>
<name>U4LF49_PYROM</name>
<evidence type="ECO:0000256" key="4">
    <source>
        <dbReference type="ARBA" id="ARBA00023136"/>
    </source>
</evidence>
<feature type="region of interest" description="Disordered" evidence="5">
    <location>
        <begin position="34"/>
        <end position="60"/>
    </location>
</feature>
<accession>U4LF49</accession>
<dbReference type="EMBL" id="HF935853">
    <property type="protein sequence ID" value="CCX13571.1"/>
    <property type="molecule type" value="Genomic_DNA"/>
</dbReference>
<feature type="transmembrane region" description="Helical" evidence="6">
    <location>
        <begin position="355"/>
        <end position="378"/>
    </location>
</feature>
<reference evidence="7 8" key="1">
    <citation type="journal article" date="2013" name="PLoS Genet.">
        <title>The genome and development-dependent transcriptomes of Pyronema confluens: a window into fungal evolution.</title>
        <authorList>
            <person name="Traeger S."/>
            <person name="Altegoer F."/>
            <person name="Freitag M."/>
            <person name="Gabaldon T."/>
            <person name="Kempken F."/>
            <person name="Kumar A."/>
            <person name="Marcet-Houben M."/>
            <person name="Poggeler S."/>
            <person name="Stajich J.E."/>
            <person name="Nowrousian M."/>
        </authorList>
    </citation>
    <scope>NUCLEOTIDE SEQUENCE [LARGE SCALE GENOMIC DNA]</scope>
    <source>
        <strain evidence="8">CBS 100304</strain>
        <tissue evidence="7">Vegetative mycelium</tissue>
    </source>
</reference>
<evidence type="ECO:0000313" key="7">
    <source>
        <dbReference type="EMBL" id="CCX13571.1"/>
    </source>
</evidence>
<keyword evidence="2 6" id="KW-0812">Transmembrane</keyword>
<feature type="transmembrane region" description="Helical" evidence="6">
    <location>
        <begin position="412"/>
        <end position="433"/>
    </location>
</feature>
<comment type="subcellular location">
    <subcellularLocation>
        <location evidence="1">Membrane</location>
        <topology evidence="1">Multi-pass membrane protein</topology>
    </subcellularLocation>
</comment>
<dbReference type="Pfam" id="PF13520">
    <property type="entry name" value="AA_permease_2"/>
    <property type="match status" value="1"/>
</dbReference>
<feature type="transmembrane region" description="Helical" evidence="6">
    <location>
        <begin position="321"/>
        <end position="343"/>
    </location>
</feature>
<feature type="transmembrane region" description="Helical" evidence="6">
    <location>
        <begin position="263"/>
        <end position="284"/>
    </location>
</feature>
<dbReference type="OrthoDB" id="5982228at2759"/>
<feature type="transmembrane region" description="Helical" evidence="6">
    <location>
        <begin position="493"/>
        <end position="512"/>
    </location>
</feature>
<dbReference type="STRING" id="1076935.U4LF49"/>
<feature type="transmembrane region" description="Helical" evidence="6">
    <location>
        <begin position="190"/>
        <end position="211"/>
    </location>
</feature>
<dbReference type="AlphaFoldDB" id="U4LF49"/>
<dbReference type="Gene3D" id="1.20.1740.10">
    <property type="entry name" value="Amino acid/polyamine transporter I"/>
    <property type="match status" value="1"/>
</dbReference>
<feature type="transmembrane region" description="Helical" evidence="6">
    <location>
        <begin position="463"/>
        <end position="481"/>
    </location>
</feature>
<evidence type="ECO:0000256" key="6">
    <source>
        <dbReference type="SAM" id="Phobius"/>
    </source>
</evidence>
<dbReference type="Proteomes" id="UP000018144">
    <property type="component" value="Unassembled WGS sequence"/>
</dbReference>
<gene>
    <name evidence="7" type="ORF">PCON_13164</name>
</gene>
<proteinExistence type="predicted"/>